<accession>A0A484MTV3</accession>
<dbReference type="OrthoDB" id="1838522at2759"/>
<feature type="compositionally biased region" description="Acidic residues" evidence="1">
    <location>
        <begin position="446"/>
        <end position="455"/>
    </location>
</feature>
<feature type="region of interest" description="Disordered" evidence="1">
    <location>
        <begin position="427"/>
        <end position="480"/>
    </location>
</feature>
<protein>
    <submittedName>
        <fullName evidence="2">Uncharacterized protein</fullName>
    </submittedName>
</protein>
<evidence type="ECO:0000256" key="1">
    <source>
        <dbReference type="SAM" id="MobiDB-lite"/>
    </source>
</evidence>
<reference evidence="2 3" key="1">
    <citation type="submission" date="2018-04" db="EMBL/GenBank/DDBJ databases">
        <authorList>
            <person name="Vogel A."/>
        </authorList>
    </citation>
    <scope>NUCLEOTIDE SEQUENCE [LARGE SCALE GENOMIC DNA]</scope>
</reference>
<evidence type="ECO:0000313" key="2">
    <source>
        <dbReference type="EMBL" id="VFQ91616.1"/>
    </source>
</evidence>
<proteinExistence type="predicted"/>
<gene>
    <name evidence="2" type="ORF">CCAM_LOCUS33392</name>
</gene>
<dbReference type="EMBL" id="OOIL02004425">
    <property type="protein sequence ID" value="VFQ91616.1"/>
    <property type="molecule type" value="Genomic_DNA"/>
</dbReference>
<dbReference type="AlphaFoldDB" id="A0A484MTV3"/>
<organism evidence="2 3">
    <name type="scientific">Cuscuta campestris</name>
    <dbReference type="NCBI Taxonomy" id="132261"/>
    <lineage>
        <taxon>Eukaryota</taxon>
        <taxon>Viridiplantae</taxon>
        <taxon>Streptophyta</taxon>
        <taxon>Embryophyta</taxon>
        <taxon>Tracheophyta</taxon>
        <taxon>Spermatophyta</taxon>
        <taxon>Magnoliopsida</taxon>
        <taxon>eudicotyledons</taxon>
        <taxon>Gunneridae</taxon>
        <taxon>Pentapetalae</taxon>
        <taxon>asterids</taxon>
        <taxon>lamiids</taxon>
        <taxon>Solanales</taxon>
        <taxon>Convolvulaceae</taxon>
        <taxon>Cuscuteae</taxon>
        <taxon>Cuscuta</taxon>
        <taxon>Cuscuta subgen. Grammica</taxon>
        <taxon>Cuscuta sect. Cleistogrammica</taxon>
    </lineage>
</organism>
<evidence type="ECO:0000313" key="3">
    <source>
        <dbReference type="Proteomes" id="UP000595140"/>
    </source>
</evidence>
<sequence>MLSKTRSHDASPTRVPHCCQADVHLVGSRPIERFGTWGRHRSLTESVYLSLAVLGDYGYAEDMEQLLHGTRWERLIMMRSESSLPLTIEFLFSLEVEPSFGSRTLNFRCIDSHTTLAFTLLGHVYCLRVGDLTRHLGLYTWEETMEQELHEKPLLFPNDVDRVAFWAEHSTDPDRFDVVSQARFWIQLTWRILSFVLSTSFFGRPLSTNRVYADDLIVFWSLHKSQLVNVAVFLLRFLYSQSLGNRTHIVFGFVVTLLFRSLVSAPLFCNPRCRFKNRRWTPSLPFAFFTTVRLQLRCSPDSFFFLSRSFPSLAAMIVSDSDSATPSSNSRQAGQLEVERSDRVRHAEGAVESFKSSPDFTVVAMERMEELTTAWLKTELGAQWMVKEGTKSFNCGLFHAQQVFHDRLAQLPKGFSLPDLGFPPPCRSLAEFNPSPYPDGGSSSASEEEEEEEVEGGQSDQNLGASLAMSKAGGPSGSAV</sequence>
<name>A0A484MTV3_9ASTE</name>
<dbReference type="Proteomes" id="UP000595140">
    <property type="component" value="Unassembled WGS sequence"/>
</dbReference>
<feature type="compositionally biased region" description="Low complexity" evidence="1">
    <location>
        <begin position="320"/>
        <end position="330"/>
    </location>
</feature>
<keyword evidence="3" id="KW-1185">Reference proteome</keyword>
<feature type="region of interest" description="Disordered" evidence="1">
    <location>
        <begin position="320"/>
        <end position="344"/>
    </location>
</feature>